<gene>
    <name evidence="2" type="ORF">NVS88_13610</name>
</gene>
<sequence length="59" mass="5884">MNNTTIGLFTGLLLALAAVFGGFGGFLLALGLGIVGALLGAHRDGTIDLGSLLRSRGRG</sequence>
<dbReference type="Proteomes" id="UP001152755">
    <property type="component" value="Unassembled WGS sequence"/>
</dbReference>
<keyword evidence="1" id="KW-1133">Transmembrane helix</keyword>
<feature type="transmembrane region" description="Helical" evidence="1">
    <location>
        <begin position="6"/>
        <end position="39"/>
    </location>
</feature>
<keyword evidence="3" id="KW-1185">Reference proteome</keyword>
<keyword evidence="1" id="KW-0472">Membrane</keyword>
<dbReference type="AlphaFoldDB" id="A0A9X4REU2"/>
<keyword evidence="1" id="KW-0812">Transmembrane</keyword>
<name>A0A9X4REU2_9ACTN</name>
<comment type="caution">
    <text evidence="2">The sequence shown here is derived from an EMBL/GenBank/DDBJ whole genome shotgun (WGS) entry which is preliminary data.</text>
</comment>
<evidence type="ECO:0000313" key="3">
    <source>
        <dbReference type="Proteomes" id="UP001152755"/>
    </source>
</evidence>
<protein>
    <submittedName>
        <fullName evidence="2">DUF2273 domain-containing protein</fullName>
    </submittedName>
</protein>
<dbReference type="EMBL" id="JANRHA010000008">
    <property type="protein sequence ID" value="MDG3015592.1"/>
    <property type="molecule type" value="Genomic_DNA"/>
</dbReference>
<dbReference type="RefSeq" id="WP_332520117.1">
    <property type="nucleotide sequence ID" value="NZ_JANRHA010000008.1"/>
</dbReference>
<accession>A0A9X4REU2</accession>
<organism evidence="2 3">
    <name type="scientific">Speluncibacter jeojiensis</name>
    <dbReference type="NCBI Taxonomy" id="2710754"/>
    <lineage>
        <taxon>Bacteria</taxon>
        <taxon>Bacillati</taxon>
        <taxon>Actinomycetota</taxon>
        <taxon>Actinomycetes</taxon>
        <taxon>Mycobacteriales</taxon>
        <taxon>Speluncibacteraceae</taxon>
        <taxon>Speluncibacter</taxon>
    </lineage>
</organism>
<proteinExistence type="predicted"/>
<evidence type="ECO:0000256" key="1">
    <source>
        <dbReference type="SAM" id="Phobius"/>
    </source>
</evidence>
<evidence type="ECO:0000313" key="2">
    <source>
        <dbReference type="EMBL" id="MDG3015592.1"/>
    </source>
</evidence>
<reference evidence="2" key="1">
    <citation type="submission" date="2022-08" db="EMBL/GenBank/DDBJ databases">
        <title>Genome analysis of Corynebacteriales strain.</title>
        <authorList>
            <person name="Lee S.D."/>
        </authorList>
    </citation>
    <scope>NUCLEOTIDE SEQUENCE</scope>
    <source>
        <strain evidence="2">D3-21</strain>
    </source>
</reference>